<reference evidence="1 2" key="1">
    <citation type="submission" date="2019-04" db="EMBL/GenBank/DDBJ databases">
        <title>Friends and foes A comparative genomics study of 23 Aspergillus species from section Flavi.</title>
        <authorList>
            <consortium name="DOE Joint Genome Institute"/>
            <person name="Kjaerbolling I."/>
            <person name="Vesth T."/>
            <person name="Frisvad J.C."/>
            <person name="Nybo J.L."/>
            <person name="Theobald S."/>
            <person name="Kildgaard S."/>
            <person name="Isbrandt T."/>
            <person name="Kuo A."/>
            <person name="Sato A."/>
            <person name="Lyhne E.K."/>
            <person name="Kogle M.E."/>
            <person name="Wiebenga A."/>
            <person name="Kun R.S."/>
            <person name="Lubbers R.J."/>
            <person name="Makela M.R."/>
            <person name="Barry K."/>
            <person name="Chovatia M."/>
            <person name="Clum A."/>
            <person name="Daum C."/>
            <person name="Haridas S."/>
            <person name="He G."/>
            <person name="LaButti K."/>
            <person name="Lipzen A."/>
            <person name="Mondo S."/>
            <person name="Riley R."/>
            <person name="Salamov A."/>
            <person name="Simmons B.A."/>
            <person name="Magnuson J.K."/>
            <person name="Henrissat B."/>
            <person name="Mortensen U.H."/>
            <person name="Larsen T.O."/>
            <person name="Devries R.P."/>
            <person name="Grigoriev I.V."/>
            <person name="Machida M."/>
            <person name="Baker S.E."/>
            <person name="Andersen M.R."/>
        </authorList>
    </citation>
    <scope>NUCLEOTIDE SEQUENCE [LARGE SCALE GENOMIC DNA]</scope>
    <source>
        <strain evidence="1 2">CBS 117625</strain>
    </source>
</reference>
<evidence type="ECO:0000313" key="1">
    <source>
        <dbReference type="EMBL" id="KAE8138398.1"/>
    </source>
</evidence>
<name>A0A5N6SUN5_ASPPS</name>
<gene>
    <name evidence="1" type="ORF">BDV38DRAFT_244522</name>
</gene>
<feature type="non-terminal residue" evidence="1">
    <location>
        <position position="75"/>
    </location>
</feature>
<dbReference type="AlphaFoldDB" id="A0A5N6SUN5"/>
<protein>
    <submittedName>
        <fullName evidence="1">Uncharacterized protein</fullName>
    </submittedName>
</protein>
<sequence length="75" mass="8829">MWKRISFAAATTPFWRRAHIIQYMNIKLLPFILRQTVLVWLVSSEVSCCIALPNWLLKIDDLSNMCSAWSNLCWL</sequence>
<dbReference type="Proteomes" id="UP000325672">
    <property type="component" value="Unassembled WGS sequence"/>
</dbReference>
<dbReference type="RefSeq" id="XP_031914461.1">
    <property type="nucleotide sequence ID" value="XM_032054323.1"/>
</dbReference>
<keyword evidence="2" id="KW-1185">Reference proteome</keyword>
<organism evidence="1 2">
    <name type="scientific">Aspergillus pseudotamarii</name>
    <dbReference type="NCBI Taxonomy" id="132259"/>
    <lineage>
        <taxon>Eukaryota</taxon>
        <taxon>Fungi</taxon>
        <taxon>Dikarya</taxon>
        <taxon>Ascomycota</taxon>
        <taxon>Pezizomycotina</taxon>
        <taxon>Eurotiomycetes</taxon>
        <taxon>Eurotiomycetidae</taxon>
        <taxon>Eurotiales</taxon>
        <taxon>Aspergillaceae</taxon>
        <taxon>Aspergillus</taxon>
        <taxon>Aspergillus subgen. Circumdati</taxon>
    </lineage>
</organism>
<accession>A0A5N6SUN5</accession>
<evidence type="ECO:0000313" key="2">
    <source>
        <dbReference type="Proteomes" id="UP000325672"/>
    </source>
</evidence>
<dbReference type="GeneID" id="43638533"/>
<proteinExistence type="predicted"/>
<dbReference type="EMBL" id="ML743571">
    <property type="protein sequence ID" value="KAE8138398.1"/>
    <property type="molecule type" value="Genomic_DNA"/>
</dbReference>